<keyword evidence="2" id="KW-1185">Reference proteome</keyword>
<sequence length="53" mass="5999">MENEGIVQQLKGKAVSDLEITESAVVIKFSDNTFLDIYFDTDKQRLMTSTNTL</sequence>
<proteinExistence type="predicted"/>
<dbReference type="RefSeq" id="WP_164468421.1">
    <property type="nucleotide sequence ID" value="NZ_CP117834.1"/>
</dbReference>
<reference evidence="1 2" key="1">
    <citation type="submission" date="2023-02" db="EMBL/GenBank/DDBJ databases">
        <authorList>
            <person name="Liu G."/>
        </authorList>
    </citation>
    <scope>NUCLEOTIDE SEQUENCE [LARGE SCALE GENOMIC DNA]</scope>
    <source>
        <strain evidence="1 2">DSM 23008</strain>
    </source>
</reference>
<protein>
    <submittedName>
        <fullName evidence="1">Uncharacterized protein</fullName>
    </submittedName>
</protein>
<accession>A0ABY7W3Y9</accession>
<evidence type="ECO:0000313" key="2">
    <source>
        <dbReference type="Proteomes" id="UP001215143"/>
    </source>
</evidence>
<gene>
    <name evidence="1" type="ORF">PQ477_17625</name>
</gene>
<organism evidence="1 2">
    <name type="scientific">Shouchella hunanensis</name>
    <dbReference type="NCBI Taxonomy" id="766894"/>
    <lineage>
        <taxon>Bacteria</taxon>
        <taxon>Bacillati</taxon>
        <taxon>Bacillota</taxon>
        <taxon>Bacilli</taxon>
        <taxon>Bacillales</taxon>
        <taxon>Bacillaceae</taxon>
        <taxon>Shouchella</taxon>
    </lineage>
</organism>
<evidence type="ECO:0000313" key="1">
    <source>
        <dbReference type="EMBL" id="WDF03291.1"/>
    </source>
</evidence>
<dbReference type="EMBL" id="CP117834">
    <property type="protein sequence ID" value="WDF03291.1"/>
    <property type="molecule type" value="Genomic_DNA"/>
</dbReference>
<dbReference type="Proteomes" id="UP001215143">
    <property type="component" value="Chromosome"/>
</dbReference>
<name>A0ABY7W3Y9_9BACI</name>